<keyword evidence="2" id="KW-1185">Reference proteome</keyword>
<dbReference type="Pfam" id="PF13489">
    <property type="entry name" value="Methyltransf_23"/>
    <property type="match status" value="1"/>
</dbReference>
<dbReference type="AlphaFoldDB" id="A0AA96GK02"/>
<accession>A0AA96GK02</accession>
<dbReference type="GO" id="GO:0008168">
    <property type="term" value="F:methyltransferase activity"/>
    <property type="evidence" value="ECO:0007669"/>
    <property type="project" value="UniProtKB-KW"/>
</dbReference>
<keyword evidence="1" id="KW-0808">Transferase</keyword>
<dbReference type="EMBL" id="CP116968">
    <property type="protein sequence ID" value="WNM60393.1"/>
    <property type="molecule type" value="Genomic_DNA"/>
</dbReference>
<gene>
    <name evidence="1" type="ORF">PQG83_11520</name>
</gene>
<dbReference type="CDD" id="cd02440">
    <property type="entry name" value="AdoMet_MTases"/>
    <property type="match status" value="1"/>
</dbReference>
<dbReference type="Gene3D" id="3.40.50.150">
    <property type="entry name" value="Vaccinia Virus protein VP39"/>
    <property type="match status" value="1"/>
</dbReference>
<evidence type="ECO:0000313" key="2">
    <source>
        <dbReference type="Proteomes" id="UP001302494"/>
    </source>
</evidence>
<proteinExistence type="predicted"/>
<protein>
    <submittedName>
        <fullName evidence="1">Class I SAM-dependent methyltransferase</fullName>
    </submittedName>
</protein>
<dbReference type="RefSeq" id="WP_312741057.1">
    <property type="nucleotide sequence ID" value="NZ_CP116968.1"/>
</dbReference>
<name>A0AA96GK02_9BACT</name>
<evidence type="ECO:0000313" key="1">
    <source>
        <dbReference type="EMBL" id="WNM60393.1"/>
    </source>
</evidence>
<dbReference type="Proteomes" id="UP001302494">
    <property type="component" value="Chromosome"/>
</dbReference>
<dbReference type="KEGG" id="nneo:PQG83_11520"/>
<dbReference type="InterPro" id="IPR029063">
    <property type="entry name" value="SAM-dependent_MTases_sf"/>
</dbReference>
<organism evidence="1 2">
    <name type="scientific">Candidatus Nitrospira neomarina</name>
    <dbReference type="NCBI Taxonomy" id="3020899"/>
    <lineage>
        <taxon>Bacteria</taxon>
        <taxon>Pseudomonadati</taxon>
        <taxon>Nitrospirota</taxon>
        <taxon>Nitrospiria</taxon>
        <taxon>Nitrospirales</taxon>
        <taxon>Nitrospiraceae</taxon>
        <taxon>Nitrospira</taxon>
    </lineage>
</organism>
<keyword evidence="1" id="KW-0489">Methyltransferase</keyword>
<dbReference type="SUPFAM" id="SSF53335">
    <property type="entry name" value="S-adenosyl-L-methionine-dependent methyltransferases"/>
    <property type="match status" value="1"/>
</dbReference>
<sequence>MSNFLDQSFQAMDQDRVVKGNCDLCRSTEACVVAEPSDLNCRIVICIHCQLMYAFPQIEQEDLDRFYERSFANDPGSRSRPGEGIEDEDDIQKQDAVAEWGLDIINRFIQVKDKRILDLRCQTGALSARLRAGGAKVFCVEPFEKNRLHASKRRGLSEIFPLPFSRFSQLPIPFQGPFDAVNVLTHHVLAHVLSPRILLEKIFRILTPGGYLFLDEKDVLKPARYKTGSVFQSGPVHQYHLTAQTTAQYLKAAGFVLIECTIDKGRTSDFHHIRAVAQKPDPQNLSGVPPQTIRYDSSLEGIRRRLWWLKQTWTLRQISFLGKRKTHKLLRRIRRRIAST</sequence>
<dbReference type="GO" id="GO:0032259">
    <property type="term" value="P:methylation"/>
    <property type="evidence" value="ECO:0007669"/>
    <property type="project" value="UniProtKB-KW"/>
</dbReference>
<reference evidence="1 2" key="1">
    <citation type="submission" date="2023-01" db="EMBL/GenBank/DDBJ databases">
        <title>Cultivation and genomic characterization of new, ubiquitous marine nitrite-oxidizing bacteria from the Nitrospirales.</title>
        <authorList>
            <person name="Mueller A.J."/>
            <person name="Daebeler A."/>
            <person name="Herbold C.W."/>
            <person name="Kirkegaard R.H."/>
            <person name="Daims H."/>
        </authorList>
    </citation>
    <scope>NUCLEOTIDE SEQUENCE [LARGE SCALE GENOMIC DNA]</scope>
    <source>
        <strain evidence="1 2">DK</strain>
    </source>
</reference>
<dbReference type="PANTHER" id="PTHR43861">
    <property type="entry name" value="TRANS-ACONITATE 2-METHYLTRANSFERASE-RELATED"/>
    <property type="match status" value="1"/>
</dbReference>